<evidence type="ECO:0000256" key="3">
    <source>
        <dbReference type="ARBA" id="ARBA00022679"/>
    </source>
</evidence>
<dbReference type="PANTHER" id="PTHR37171:SF1">
    <property type="entry name" value="SERINE_THREONINE-PROTEIN KINASE YRZF-RELATED"/>
    <property type="match status" value="1"/>
</dbReference>
<dbReference type="PaxDb" id="768679-TTX_1470"/>
<dbReference type="PANTHER" id="PTHR37171">
    <property type="entry name" value="SERINE/THREONINE-PROTEIN KINASE YRZF-RELATED"/>
    <property type="match status" value="1"/>
</dbReference>
<evidence type="ECO:0000256" key="2">
    <source>
        <dbReference type="ARBA" id="ARBA00022527"/>
    </source>
</evidence>
<organism evidence="10 11">
    <name type="scientific">Thermoproteus tenax (strain ATCC 35583 / DSM 2078 / JCM 9277 / NBRC 100435 / Kra 1)</name>
    <dbReference type="NCBI Taxonomy" id="768679"/>
    <lineage>
        <taxon>Archaea</taxon>
        <taxon>Thermoproteota</taxon>
        <taxon>Thermoprotei</taxon>
        <taxon>Thermoproteales</taxon>
        <taxon>Thermoproteaceae</taxon>
        <taxon>Thermoproteus</taxon>
    </lineage>
</organism>
<evidence type="ECO:0000313" key="10">
    <source>
        <dbReference type="EMBL" id="CCC82100.1"/>
    </source>
</evidence>
<dbReference type="STRING" id="768679.TTX_1470"/>
<dbReference type="SUPFAM" id="SSF56112">
    <property type="entry name" value="Protein kinase-like (PK-like)"/>
    <property type="match status" value="1"/>
</dbReference>
<comment type="catalytic activity">
    <reaction evidence="7">
        <text>L-threonyl-[protein] + ATP = O-phospho-L-threonyl-[protein] + ADP + H(+)</text>
        <dbReference type="Rhea" id="RHEA:46608"/>
        <dbReference type="Rhea" id="RHEA-COMP:11060"/>
        <dbReference type="Rhea" id="RHEA-COMP:11605"/>
        <dbReference type="ChEBI" id="CHEBI:15378"/>
        <dbReference type="ChEBI" id="CHEBI:30013"/>
        <dbReference type="ChEBI" id="CHEBI:30616"/>
        <dbReference type="ChEBI" id="CHEBI:61977"/>
        <dbReference type="ChEBI" id="CHEBI:456216"/>
        <dbReference type="EC" id="2.7.11.1"/>
    </reaction>
</comment>
<dbReference type="KEGG" id="ttn:TTX_1470"/>
<comment type="catalytic activity">
    <reaction evidence="8">
        <text>L-seryl-[protein] + ATP = O-phospho-L-seryl-[protein] + ADP + H(+)</text>
        <dbReference type="Rhea" id="RHEA:17989"/>
        <dbReference type="Rhea" id="RHEA-COMP:9863"/>
        <dbReference type="Rhea" id="RHEA-COMP:11604"/>
        <dbReference type="ChEBI" id="CHEBI:15378"/>
        <dbReference type="ChEBI" id="CHEBI:29999"/>
        <dbReference type="ChEBI" id="CHEBI:30616"/>
        <dbReference type="ChEBI" id="CHEBI:83421"/>
        <dbReference type="ChEBI" id="CHEBI:456216"/>
        <dbReference type="EC" id="2.7.11.1"/>
    </reaction>
</comment>
<gene>
    <name evidence="10" type="ordered locus">TTX_1470</name>
</gene>
<keyword evidence="3" id="KW-0808">Transferase</keyword>
<keyword evidence="11" id="KW-1185">Reference proteome</keyword>
<dbReference type="HOGENOM" id="CLU_095575_0_0_2"/>
<evidence type="ECO:0000256" key="1">
    <source>
        <dbReference type="ARBA" id="ARBA00012513"/>
    </source>
</evidence>
<dbReference type="InterPro" id="IPR018934">
    <property type="entry name" value="RIO_dom"/>
</dbReference>
<proteinExistence type="predicted"/>
<name>G4RKK5_THETK</name>
<dbReference type="eggNOG" id="arCOG01182">
    <property type="taxonomic scope" value="Archaea"/>
</dbReference>
<keyword evidence="6" id="KW-0067">ATP-binding</keyword>
<keyword evidence="2" id="KW-0723">Serine/threonine-protein kinase</keyword>
<dbReference type="GO" id="GO:0004674">
    <property type="term" value="F:protein serine/threonine kinase activity"/>
    <property type="evidence" value="ECO:0007669"/>
    <property type="project" value="UniProtKB-KW"/>
</dbReference>
<sequence>MLLKEALALSIGGDLRHLRQVAAQLSYLGASVRLEGPLRWGPALLLGKGNNSVIVLCEVAGSIYACKIRRGDAQRPSLIHEARLLRMANEVGVGPRLYAFTRDVLVMEYIRGVPMASWWREADANLKAEAAVALLRQARALDKIGLSHNELARPGEHVLMAGGAPVIIDFESATLGKARNVLQVLNLLRTLGVETPLELARRYSREQSDEAFNDIVHFLLNSWKSFQSLSPR</sequence>
<reference evidence="10 11" key="1">
    <citation type="journal article" date="2011" name="PLoS ONE">
        <title>The complete genome sequence of Thermoproteus tenax: a physiologically versatile member of the Crenarchaeota.</title>
        <authorList>
            <person name="Siebers B."/>
            <person name="Zaparty M."/>
            <person name="Raddatz G."/>
            <person name="Tjaden B."/>
            <person name="Albers S.V."/>
            <person name="Bell S.D."/>
            <person name="Blombach F."/>
            <person name="Kletzin A."/>
            <person name="Kyrpides N."/>
            <person name="Lanz C."/>
            <person name="Plagens A."/>
            <person name="Rampp M."/>
            <person name="Rosinus A."/>
            <person name="von Jan M."/>
            <person name="Makarova K.S."/>
            <person name="Klenk H.P."/>
            <person name="Schuster S.C."/>
            <person name="Hensel R."/>
        </authorList>
    </citation>
    <scope>NUCLEOTIDE SEQUENCE [LARGE SCALE GENOMIC DNA]</scope>
    <source>
        <strain evidence="11">ATCC 35583 / DSM 2078 / JCM 9277 / NBRC 100435 / Kra 1</strain>
    </source>
</reference>
<dbReference type="GeneID" id="11262352"/>
<dbReference type="Pfam" id="PF01163">
    <property type="entry name" value="RIO1"/>
    <property type="match status" value="1"/>
</dbReference>
<accession>G4RKK5</accession>
<dbReference type="RefSeq" id="WP_014127354.1">
    <property type="nucleotide sequence ID" value="NC_016070.1"/>
</dbReference>
<dbReference type="OrthoDB" id="86092at2157"/>
<evidence type="ECO:0000259" key="9">
    <source>
        <dbReference type="Pfam" id="PF01163"/>
    </source>
</evidence>
<protein>
    <recommendedName>
        <fullName evidence="1">non-specific serine/threonine protein kinase</fullName>
        <ecNumber evidence="1">2.7.11.1</ecNumber>
    </recommendedName>
</protein>
<dbReference type="AlphaFoldDB" id="G4RKK5"/>
<evidence type="ECO:0000313" key="11">
    <source>
        <dbReference type="Proteomes" id="UP000002654"/>
    </source>
</evidence>
<dbReference type="EC" id="2.7.11.1" evidence="1"/>
<feature type="domain" description="RIO-type" evidence="9">
    <location>
        <begin position="80"/>
        <end position="184"/>
    </location>
</feature>
<evidence type="ECO:0000256" key="7">
    <source>
        <dbReference type="ARBA" id="ARBA00047899"/>
    </source>
</evidence>
<keyword evidence="5 10" id="KW-0418">Kinase</keyword>
<dbReference type="InterPro" id="IPR011009">
    <property type="entry name" value="Kinase-like_dom_sf"/>
</dbReference>
<evidence type="ECO:0000256" key="8">
    <source>
        <dbReference type="ARBA" id="ARBA00048679"/>
    </source>
</evidence>
<evidence type="ECO:0000256" key="4">
    <source>
        <dbReference type="ARBA" id="ARBA00022741"/>
    </source>
</evidence>
<keyword evidence="4" id="KW-0547">Nucleotide-binding</keyword>
<evidence type="ECO:0000256" key="6">
    <source>
        <dbReference type="ARBA" id="ARBA00022840"/>
    </source>
</evidence>
<dbReference type="EMBL" id="FN869859">
    <property type="protein sequence ID" value="CCC82100.1"/>
    <property type="molecule type" value="Genomic_DNA"/>
</dbReference>
<dbReference type="GO" id="GO:0005524">
    <property type="term" value="F:ATP binding"/>
    <property type="evidence" value="ECO:0007669"/>
    <property type="project" value="UniProtKB-KW"/>
</dbReference>
<dbReference type="InterPro" id="IPR052396">
    <property type="entry name" value="Meiotic_Drive_Suppr_Kinase"/>
</dbReference>
<dbReference type="Proteomes" id="UP000002654">
    <property type="component" value="Chromosome"/>
</dbReference>
<evidence type="ECO:0000256" key="5">
    <source>
        <dbReference type="ARBA" id="ARBA00022777"/>
    </source>
</evidence>